<proteinExistence type="predicted"/>
<dbReference type="Gene3D" id="1.10.10.60">
    <property type="entry name" value="Homeodomain-like"/>
    <property type="match status" value="2"/>
</dbReference>
<sequence>MSFEVTPESAGLSRYTPEQGRALCARVAAGESLRRIGAEAGWPSPQTAWKWAVAHPEFGEALSAAQRAARIGARLADRDRQLSRAARREPWRRGRPPMYGPALVEEICMRLSEGESLIAITRDPDMPCYRTVLKWARDKPEFADAYTEARRLQADHLADEAHEIVMASTHATVWSDRLRFAFIRWRAANLAPKKYAERVVVAETLRPPETAQGLTVIVKRYSEITPEEYARAEEGEP</sequence>
<organism evidence="1 2">
    <name type="scientific">Phenylobacterium soli</name>
    <dbReference type="NCBI Taxonomy" id="2170551"/>
    <lineage>
        <taxon>Bacteria</taxon>
        <taxon>Pseudomonadati</taxon>
        <taxon>Pseudomonadota</taxon>
        <taxon>Alphaproteobacteria</taxon>
        <taxon>Caulobacterales</taxon>
        <taxon>Caulobacteraceae</taxon>
        <taxon>Phenylobacterium</taxon>
    </lineage>
</organism>
<gene>
    <name evidence="1" type="ORF">DJ017_07665</name>
</gene>
<dbReference type="AlphaFoldDB" id="A0A328AIS4"/>
<dbReference type="OrthoDB" id="7210642at2"/>
<dbReference type="Pfam" id="PF20901">
    <property type="entry name" value="Sf6_terminase"/>
    <property type="match status" value="2"/>
</dbReference>
<name>A0A328AIS4_9CAUL</name>
<evidence type="ECO:0008006" key="3">
    <source>
        <dbReference type="Google" id="ProtNLM"/>
    </source>
</evidence>
<evidence type="ECO:0000313" key="1">
    <source>
        <dbReference type="EMBL" id="RAK54407.1"/>
    </source>
</evidence>
<evidence type="ECO:0000313" key="2">
    <source>
        <dbReference type="Proteomes" id="UP000249254"/>
    </source>
</evidence>
<dbReference type="InterPro" id="IPR048683">
    <property type="entry name" value="Sf6_terminase"/>
</dbReference>
<accession>A0A328AIS4</accession>
<dbReference type="EMBL" id="QFYQ01000001">
    <property type="protein sequence ID" value="RAK54407.1"/>
    <property type="molecule type" value="Genomic_DNA"/>
</dbReference>
<dbReference type="RefSeq" id="WP_111528158.1">
    <property type="nucleotide sequence ID" value="NZ_JBHRSG010000004.1"/>
</dbReference>
<reference evidence="2" key="1">
    <citation type="submission" date="2018-05" db="EMBL/GenBank/DDBJ databases">
        <authorList>
            <person name="Li X."/>
        </authorList>
    </citation>
    <scope>NUCLEOTIDE SEQUENCE [LARGE SCALE GENOMIC DNA]</scope>
    <source>
        <strain evidence="2">LX32</strain>
    </source>
</reference>
<protein>
    <recommendedName>
        <fullName evidence="3">Terminase small subunit</fullName>
    </recommendedName>
</protein>
<dbReference type="Proteomes" id="UP000249254">
    <property type="component" value="Unassembled WGS sequence"/>
</dbReference>
<comment type="caution">
    <text evidence="1">The sequence shown here is derived from an EMBL/GenBank/DDBJ whole genome shotgun (WGS) entry which is preliminary data.</text>
</comment>
<keyword evidence="2" id="KW-1185">Reference proteome</keyword>